<dbReference type="EMBL" id="CP011125">
    <property type="protein sequence ID" value="AKF10098.1"/>
    <property type="molecule type" value="Genomic_DNA"/>
</dbReference>
<dbReference type="AlphaFoldDB" id="A0A0F6W8H6"/>
<dbReference type="InterPro" id="IPR005467">
    <property type="entry name" value="His_kinase_dom"/>
</dbReference>
<keyword evidence="3" id="KW-0597">Phosphoprotein</keyword>
<feature type="transmembrane region" description="Helical" evidence="9">
    <location>
        <begin position="64"/>
        <end position="82"/>
    </location>
</feature>
<dbReference type="SUPFAM" id="SSF55874">
    <property type="entry name" value="ATPase domain of HSP90 chaperone/DNA topoisomerase II/histidine kinase"/>
    <property type="match status" value="1"/>
</dbReference>
<dbReference type="STRING" id="927083.DB32_007247"/>
<dbReference type="PRINTS" id="PR00344">
    <property type="entry name" value="BCTRLSENSOR"/>
</dbReference>
<dbReference type="PANTHER" id="PTHR43065:SF10">
    <property type="entry name" value="PEROXIDE STRESS-ACTIVATED HISTIDINE KINASE MAK3"/>
    <property type="match status" value="1"/>
</dbReference>
<feature type="transmembrane region" description="Helical" evidence="9">
    <location>
        <begin position="88"/>
        <end position="104"/>
    </location>
</feature>
<feature type="domain" description="Histidine kinase" evidence="10">
    <location>
        <begin position="203"/>
        <end position="408"/>
    </location>
</feature>
<name>A0A0F6W8H6_9BACT</name>
<feature type="transmembrane region" description="Helical" evidence="9">
    <location>
        <begin position="159"/>
        <end position="177"/>
    </location>
</feature>
<keyword evidence="5" id="KW-0547">Nucleotide-binding</keyword>
<keyword evidence="6 11" id="KW-0418">Kinase</keyword>
<dbReference type="Gene3D" id="1.10.287.130">
    <property type="match status" value="1"/>
</dbReference>
<dbReference type="EC" id="2.7.13.3" evidence="2"/>
<dbReference type="GO" id="GO:0000155">
    <property type="term" value="F:phosphorelay sensor kinase activity"/>
    <property type="evidence" value="ECO:0007669"/>
    <property type="project" value="InterPro"/>
</dbReference>
<feature type="transmembrane region" description="Helical" evidence="9">
    <location>
        <begin position="111"/>
        <end position="129"/>
    </location>
</feature>
<comment type="catalytic activity">
    <reaction evidence="1">
        <text>ATP + protein L-histidine = ADP + protein N-phospho-L-histidine.</text>
        <dbReference type="EC" id="2.7.13.3"/>
    </reaction>
</comment>
<evidence type="ECO:0000256" key="2">
    <source>
        <dbReference type="ARBA" id="ARBA00012438"/>
    </source>
</evidence>
<proteinExistence type="predicted"/>
<dbReference type="RefSeq" id="WP_083458199.1">
    <property type="nucleotide sequence ID" value="NZ_CP011125.1"/>
</dbReference>
<dbReference type="Proteomes" id="UP000034883">
    <property type="component" value="Chromosome"/>
</dbReference>
<evidence type="ECO:0000256" key="6">
    <source>
        <dbReference type="ARBA" id="ARBA00022777"/>
    </source>
</evidence>
<dbReference type="CDD" id="cd00082">
    <property type="entry name" value="HisKA"/>
    <property type="match status" value="1"/>
</dbReference>
<keyword evidence="9" id="KW-0812">Transmembrane</keyword>
<dbReference type="InterPro" id="IPR036890">
    <property type="entry name" value="HATPase_C_sf"/>
</dbReference>
<dbReference type="GO" id="GO:0005524">
    <property type="term" value="F:ATP binding"/>
    <property type="evidence" value="ECO:0007669"/>
    <property type="project" value="UniProtKB-KW"/>
</dbReference>
<evidence type="ECO:0000259" key="10">
    <source>
        <dbReference type="PROSITE" id="PS50109"/>
    </source>
</evidence>
<dbReference type="SUPFAM" id="SSF47384">
    <property type="entry name" value="Homodimeric domain of signal transducing histidine kinase"/>
    <property type="match status" value="1"/>
</dbReference>
<reference evidence="11 12" key="1">
    <citation type="submission" date="2015-03" db="EMBL/GenBank/DDBJ databases">
        <title>Genome assembly of Sandaracinus amylolyticus DSM 53668.</title>
        <authorList>
            <person name="Sharma G."/>
            <person name="Subramanian S."/>
        </authorList>
    </citation>
    <scope>NUCLEOTIDE SEQUENCE [LARGE SCALE GENOMIC DNA]</scope>
    <source>
        <strain evidence="11 12">DSM 53668</strain>
    </source>
</reference>
<keyword evidence="9" id="KW-0472">Membrane</keyword>
<protein>
    <recommendedName>
        <fullName evidence="2">histidine kinase</fullName>
        <ecNumber evidence="2">2.7.13.3</ecNumber>
    </recommendedName>
</protein>
<evidence type="ECO:0000313" key="11">
    <source>
        <dbReference type="EMBL" id="AKF10098.1"/>
    </source>
</evidence>
<keyword evidence="8" id="KW-0902">Two-component regulatory system</keyword>
<evidence type="ECO:0000256" key="4">
    <source>
        <dbReference type="ARBA" id="ARBA00022679"/>
    </source>
</evidence>
<dbReference type="KEGG" id="samy:DB32_007247"/>
<evidence type="ECO:0000313" key="12">
    <source>
        <dbReference type="Proteomes" id="UP000034883"/>
    </source>
</evidence>
<evidence type="ECO:0000256" key="7">
    <source>
        <dbReference type="ARBA" id="ARBA00022840"/>
    </source>
</evidence>
<keyword evidence="4" id="KW-0808">Transferase</keyword>
<evidence type="ECO:0000256" key="1">
    <source>
        <dbReference type="ARBA" id="ARBA00000085"/>
    </source>
</evidence>
<organism evidence="11 12">
    <name type="scientific">Sandaracinus amylolyticus</name>
    <dbReference type="NCBI Taxonomy" id="927083"/>
    <lineage>
        <taxon>Bacteria</taxon>
        <taxon>Pseudomonadati</taxon>
        <taxon>Myxococcota</taxon>
        <taxon>Polyangia</taxon>
        <taxon>Polyangiales</taxon>
        <taxon>Sandaracinaceae</taxon>
        <taxon>Sandaracinus</taxon>
    </lineage>
</organism>
<sequence>MNGETHRWIVALRWAAVAGQLALLGVAFARGTADLPWGALLGVVGAAAASNAVLAIVWRSGERLVGPVLLLDTLLLSVMLALSGGPSNPFGVLFLVYVTLAAVAASARWTWVVVAAALAGYGALFVWHLPLPPELGGHGAHGHASHTQRDAFDVHLQGMWLAFAIAATAIAVFVTRVRRALEVERERAARAAKLAATTTLAAGAAHELATPLATIKIAARELVRELEARPELAALLDDAQLVHREVERSRAVLDRLSLEAGAMTGELRERRTLDALGESITNAIGARATRVRMHVDAGEVSVPPRAMTHALASLVRNALDASEAPVDLALAVRDGTLTARVEDRGSGISDETLARVGEPFFTTKPPGAGMGLGVFLARAVVEQLDGTLRFESQVGRGTVVEATIPRASA</sequence>
<keyword evidence="7" id="KW-0067">ATP-binding</keyword>
<evidence type="ECO:0000256" key="9">
    <source>
        <dbReference type="SAM" id="Phobius"/>
    </source>
</evidence>
<keyword evidence="9" id="KW-1133">Transmembrane helix</keyword>
<evidence type="ECO:0000256" key="8">
    <source>
        <dbReference type="ARBA" id="ARBA00023012"/>
    </source>
</evidence>
<gene>
    <name evidence="11" type="ORF">DB32_007247</name>
</gene>
<dbReference type="PROSITE" id="PS50109">
    <property type="entry name" value="HIS_KIN"/>
    <property type="match status" value="1"/>
</dbReference>
<dbReference type="Gene3D" id="3.30.565.10">
    <property type="entry name" value="Histidine kinase-like ATPase, C-terminal domain"/>
    <property type="match status" value="1"/>
</dbReference>
<dbReference type="InterPro" id="IPR003661">
    <property type="entry name" value="HisK_dim/P_dom"/>
</dbReference>
<dbReference type="InterPro" id="IPR036097">
    <property type="entry name" value="HisK_dim/P_sf"/>
</dbReference>
<evidence type="ECO:0000256" key="5">
    <source>
        <dbReference type="ARBA" id="ARBA00022741"/>
    </source>
</evidence>
<dbReference type="SMART" id="SM00387">
    <property type="entry name" value="HATPase_c"/>
    <property type="match status" value="1"/>
</dbReference>
<dbReference type="InterPro" id="IPR003594">
    <property type="entry name" value="HATPase_dom"/>
</dbReference>
<dbReference type="OrthoDB" id="9785252at2"/>
<feature type="transmembrane region" description="Helical" evidence="9">
    <location>
        <begin position="39"/>
        <end position="57"/>
    </location>
</feature>
<dbReference type="PANTHER" id="PTHR43065">
    <property type="entry name" value="SENSOR HISTIDINE KINASE"/>
    <property type="match status" value="1"/>
</dbReference>
<keyword evidence="12" id="KW-1185">Reference proteome</keyword>
<dbReference type="InterPro" id="IPR004358">
    <property type="entry name" value="Sig_transdc_His_kin-like_C"/>
</dbReference>
<accession>A0A0F6W8H6</accession>
<dbReference type="Pfam" id="PF02518">
    <property type="entry name" value="HATPase_c"/>
    <property type="match status" value="1"/>
</dbReference>
<evidence type="ECO:0000256" key="3">
    <source>
        <dbReference type="ARBA" id="ARBA00022553"/>
    </source>
</evidence>